<feature type="domain" description="NADP-dependent oxidoreductase" evidence="3">
    <location>
        <begin position="5"/>
        <end position="307"/>
    </location>
</feature>
<reference evidence="4 5" key="1">
    <citation type="journal article" date="2017" name="Biotechnol. Biofuels">
        <title>Differential beta-glucosidase expression as a function of carbon source availability in Talaromyces amestolkiae: a genomic and proteomic approach.</title>
        <authorList>
            <person name="de Eugenio L.I."/>
            <person name="Mendez-Liter J.A."/>
            <person name="Nieto-Dominguez M."/>
            <person name="Alonso L."/>
            <person name="Gil-Munoz J."/>
            <person name="Barriuso J."/>
            <person name="Prieto A."/>
            <person name="Martinez M.J."/>
        </authorList>
    </citation>
    <scope>NUCLEOTIDE SEQUENCE [LARGE SCALE GENOMIC DNA]</scope>
    <source>
        <strain evidence="4 5">CIB</strain>
    </source>
</reference>
<evidence type="ECO:0000256" key="2">
    <source>
        <dbReference type="ARBA" id="ARBA00038157"/>
    </source>
</evidence>
<dbReference type="STRING" id="1196081.A0A364LCP7"/>
<evidence type="ECO:0000313" key="4">
    <source>
        <dbReference type="EMBL" id="RAO73605.1"/>
    </source>
</evidence>
<dbReference type="InterPro" id="IPR050523">
    <property type="entry name" value="AKR_Detox_Biosynth"/>
</dbReference>
<dbReference type="Gene3D" id="3.20.20.100">
    <property type="entry name" value="NADP-dependent oxidoreductase domain"/>
    <property type="match status" value="1"/>
</dbReference>
<accession>A0A364LCP7</accession>
<comment type="caution">
    <text evidence="4">The sequence shown here is derived from an EMBL/GenBank/DDBJ whole genome shotgun (WGS) entry which is preliminary data.</text>
</comment>
<dbReference type="RefSeq" id="XP_040738119.1">
    <property type="nucleotide sequence ID" value="XM_040882552.1"/>
</dbReference>
<dbReference type="CDD" id="cd19075">
    <property type="entry name" value="AKR_AKR7A1-5"/>
    <property type="match status" value="1"/>
</dbReference>
<evidence type="ECO:0000256" key="1">
    <source>
        <dbReference type="ARBA" id="ARBA00023002"/>
    </source>
</evidence>
<keyword evidence="5" id="KW-1185">Reference proteome</keyword>
<name>A0A364LCP7_TALAM</name>
<evidence type="ECO:0000313" key="5">
    <source>
        <dbReference type="Proteomes" id="UP000249363"/>
    </source>
</evidence>
<proteinExistence type="inferred from homology"/>
<dbReference type="Proteomes" id="UP000249363">
    <property type="component" value="Unassembled WGS sequence"/>
</dbReference>
<evidence type="ECO:0000259" key="3">
    <source>
        <dbReference type="Pfam" id="PF00248"/>
    </source>
</evidence>
<dbReference type="AlphaFoldDB" id="A0A364LCP7"/>
<dbReference type="EMBL" id="MIKG01000025">
    <property type="protein sequence ID" value="RAO73605.1"/>
    <property type="molecule type" value="Genomic_DNA"/>
</dbReference>
<gene>
    <name evidence="4" type="ORF">BHQ10_009617</name>
</gene>
<keyword evidence="1" id="KW-0560">Oxidoreductase</keyword>
<dbReference type="Pfam" id="PF00248">
    <property type="entry name" value="Aldo_ket_red"/>
    <property type="match status" value="1"/>
</dbReference>
<comment type="similarity">
    <text evidence="2">Belongs to the aldo/keto reductase family. Aldo/keto reductase 2 subfamily.</text>
</comment>
<dbReference type="GeneID" id="63798831"/>
<dbReference type="GO" id="GO:0016491">
    <property type="term" value="F:oxidoreductase activity"/>
    <property type="evidence" value="ECO:0007669"/>
    <property type="project" value="UniProtKB-KW"/>
</dbReference>
<dbReference type="OrthoDB" id="48988at2759"/>
<dbReference type="InterPro" id="IPR036812">
    <property type="entry name" value="NAD(P)_OxRdtase_dom_sf"/>
</dbReference>
<dbReference type="InterPro" id="IPR023210">
    <property type="entry name" value="NADP_OxRdtase_dom"/>
</dbReference>
<dbReference type="PANTHER" id="PTHR43364">
    <property type="entry name" value="NADH-SPECIFIC METHYLGLYOXAL REDUCTASE-RELATED"/>
    <property type="match status" value="1"/>
</dbReference>
<sequence length="313" mass="33930">MPPTLFYGTAIFGTPTIPSFTQAENVSKMLSEVHSLGITELDTAARYPPDNIGASERLLGITNAGSNGFSISTKVLIAGTSGDGSLSKDDIRASVANSLKTLGVDKIGILYAHAPDTTTPLEEQAEAFNEQFEKGYCEKIGVSNFPPAMLEKFLSICEERNYVKPSIYQGEYNLVRRDAEDSLFPLLRKHDIRFVAFSPLGGGFLTGKFTAGNAEGTRFGSPLGQRHRGVYDRPDFHKTVNELKRIIEPLGISPTGAALRWLAYHSELGEKDGIILGASKIEQLQQNVKDIKQGPLPESVVEAIRAIQGATDA</sequence>
<organism evidence="4 5">
    <name type="scientific">Talaromyces amestolkiae</name>
    <dbReference type="NCBI Taxonomy" id="1196081"/>
    <lineage>
        <taxon>Eukaryota</taxon>
        <taxon>Fungi</taxon>
        <taxon>Dikarya</taxon>
        <taxon>Ascomycota</taxon>
        <taxon>Pezizomycotina</taxon>
        <taxon>Eurotiomycetes</taxon>
        <taxon>Eurotiomycetidae</taxon>
        <taxon>Eurotiales</taxon>
        <taxon>Trichocomaceae</taxon>
        <taxon>Talaromyces</taxon>
        <taxon>Talaromyces sect. Talaromyces</taxon>
    </lineage>
</organism>
<dbReference type="SUPFAM" id="SSF51430">
    <property type="entry name" value="NAD(P)-linked oxidoreductase"/>
    <property type="match status" value="1"/>
</dbReference>
<protein>
    <recommendedName>
        <fullName evidence="3">NADP-dependent oxidoreductase domain-containing protein</fullName>
    </recommendedName>
</protein>
<dbReference type="GO" id="GO:0005829">
    <property type="term" value="C:cytosol"/>
    <property type="evidence" value="ECO:0007669"/>
    <property type="project" value="TreeGrafter"/>
</dbReference>
<dbReference type="PANTHER" id="PTHR43364:SF1">
    <property type="entry name" value="OXIDOREDUCTASE YDHF"/>
    <property type="match status" value="1"/>
</dbReference>